<organism evidence="1">
    <name type="scientific">hydrothermal vent metagenome</name>
    <dbReference type="NCBI Taxonomy" id="652676"/>
    <lineage>
        <taxon>unclassified sequences</taxon>
        <taxon>metagenomes</taxon>
        <taxon>ecological metagenomes</taxon>
    </lineage>
</organism>
<dbReference type="EMBL" id="UOEF01000317">
    <property type="protein sequence ID" value="VAW01067.1"/>
    <property type="molecule type" value="Genomic_DNA"/>
</dbReference>
<proteinExistence type="predicted"/>
<name>A0A3B0SJE0_9ZZZZ</name>
<feature type="non-terminal residue" evidence="1">
    <location>
        <position position="70"/>
    </location>
</feature>
<reference evidence="1" key="1">
    <citation type="submission" date="2018-06" db="EMBL/GenBank/DDBJ databases">
        <authorList>
            <person name="Zhirakovskaya E."/>
        </authorList>
    </citation>
    <scope>NUCLEOTIDE SEQUENCE</scope>
</reference>
<gene>
    <name evidence="1" type="ORF">MNBD_ALPHA04-1786</name>
</gene>
<accession>A0A3B0SJE0</accession>
<evidence type="ECO:0000313" key="1">
    <source>
        <dbReference type="EMBL" id="VAW01067.1"/>
    </source>
</evidence>
<sequence>MELAVNIDEEMKAGFPQVPGKSARVNAVAFDHAELRAAPTFGQGLYLVVSGPAPENGAHVRLLPSLGGDQ</sequence>
<protein>
    <submittedName>
        <fullName evidence="1">Uncharacterized protein</fullName>
    </submittedName>
</protein>
<dbReference type="AlphaFoldDB" id="A0A3B0SJE0"/>